<reference evidence="1 2" key="1">
    <citation type="submission" date="2019-02" db="EMBL/GenBank/DDBJ databases">
        <title>Deep-cultivation of Planctomycetes and their phenomic and genomic characterization uncovers novel biology.</title>
        <authorList>
            <person name="Wiegand S."/>
            <person name="Jogler M."/>
            <person name="Boedeker C."/>
            <person name="Pinto D."/>
            <person name="Vollmers J."/>
            <person name="Rivas-Marin E."/>
            <person name="Kohn T."/>
            <person name="Peeters S.H."/>
            <person name="Heuer A."/>
            <person name="Rast P."/>
            <person name="Oberbeckmann S."/>
            <person name="Bunk B."/>
            <person name="Jeske O."/>
            <person name="Meyerdierks A."/>
            <person name="Storesund J.E."/>
            <person name="Kallscheuer N."/>
            <person name="Luecker S."/>
            <person name="Lage O.M."/>
            <person name="Pohl T."/>
            <person name="Merkel B.J."/>
            <person name="Hornburger P."/>
            <person name="Mueller R.-W."/>
            <person name="Bruemmer F."/>
            <person name="Labrenz M."/>
            <person name="Spormann A.M."/>
            <person name="Op den Camp H."/>
            <person name="Overmann J."/>
            <person name="Amann R."/>
            <person name="Jetten M.S.M."/>
            <person name="Mascher T."/>
            <person name="Medema M.H."/>
            <person name="Devos D.P."/>
            <person name="Kaster A.-K."/>
            <person name="Ovreas L."/>
            <person name="Rohde M."/>
            <person name="Galperin M.Y."/>
            <person name="Jogler C."/>
        </authorList>
    </citation>
    <scope>NUCLEOTIDE SEQUENCE [LARGE SCALE GENOMIC DNA]</scope>
    <source>
        <strain evidence="1 2">Mal4</strain>
    </source>
</reference>
<name>A0A517Z9G3_9PLAN</name>
<dbReference type="PANTHER" id="PTHR43737">
    <property type="entry name" value="BLL7424 PROTEIN"/>
    <property type="match status" value="1"/>
</dbReference>
<gene>
    <name evidence="1" type="ORF">Mal4_34530</name>
</gene>
<dbReference type="EMBL" id="CP036275">
    <property type="protein sequence ID" value="QDU39118.1"/>
    <property type="molecule type" value="Genomic_DNA"/>
</dbReference>
<proteinExistence type="predicted"/>
<sequence length="477" mass="53350">MADRMMNNVATRRELLRTAACGFGSLALAGMCARESQADIANPLVSRRPMFTPRAKRVIFIFMQGGPSQVDTFDYKPLLEERHGEKLAFRNSRKLAKTGMSGEESVMKSPWKFRRYGECGQWVSDLFPEIGRHVDRLTFIHGMHTNGVAHGPSTLFLHTGATNLVRPSVGSWITYGLGTENQNLPGFITISPSSANGGPRNYANAFLPAHYQGTAIGRAERPTSEARIQHIANSQLSDDVQQRQFELLRGLNREQIAHMPADDELNAVLSSYELAWRMQQFTPGLMDISEETRATQSLYGIDQKETEDFGRQCLLARRMAEAGVRYIQVNYADNGSNPRWDQHSKIERHETHARATDKPVAGLLADLAARGLLEDTLVWWGGEFGRNPFAQGADGRDHNPKGFTHFLAGGGVKQAFSYGETDEFGHEAVVDKVHMHDMHATILHALGLDHEKLTYRYAGRDFRLTDVEGRVVHEIFA</sequence>
<evidence type="ECO:0000313" key="1">
    <source>
        <dbReference type="EMBL" id="QDU39118.1"/>
    </source>
</evidence>
<evidence type="ECO:0008006" key="3">
    <source>
        <dbReference type="Google" id="ProtNLM"/>
    </source>
</evidence>
<dbReference type="AlphaFoldDB" id="A0A517Z9G3"/>
<dbReference type="KEGG" id="mri:Mal4_34530"/>
<dbReference type="InterPro" id="IPR017850">
    <property type="entry name" value="Alkaline_phosphatase_core_sf"/>
</dbReference>
<dbReference type="Proteomes" id="UP000320496">
    <property type="component" value="Chromosome"/>
</dbReference>
<dbReference type="InterPro" id="IPR010869">
    <property type="entry name" value="DUF1501"/>
</dbReference>
<accession>A0A517Z9G3</accession>
<dbReference type="Pfam" id="PF07394">
    <property type="entry name" value="DUF1501"/>
    <property type="match status" value="1"/>
</dbReference>
<dbReference type="PANTHER" id="PTHR43737:SF1">
    <property type="entry name" value="DUF1501 DOMAIN-CONTAINING PROTEIN"/>
    <property type="match status" value="1"/>
</dbReference>
<dbReference type="RefSeq" id="WP_231746557.1">
    <property type="nucleotide sequence ID" value="NZ_CP036275.1"/>
</dbReference>
<dbReference type="InterPro" id="IPR006311">
    <property type="entry name" value="TAT_signal"/>
</dbReference>
<keyword evidence="2" id="KW-1185">Reference proteome</keyword>
<dbReference type="PROSITE" id="PS51318">
    <property type="entry name" value="TAT"/>
    <property type="match status" value="1"/>
</dbReference>
<organism evidence="1 2">
    <name type="scientific">Maioricimonas rarisocia</name>
    <dbReference type="NCBI Taxonomy" id="2528026"/>
    <lineage>
        <taxon>Bacteria</taxon>
        <taxon>Pseudomonadati</taxon>
        <taxon>Planctomycetota</taxon>
        <taxon>Planctomycetia</taxon>
        <taxon>Planctomycetales</taxon>
        <taxon>Planctomycetaceae</taxon>
        <taxon>Maioricimonas</taxon>
    </lineage>
</organism>
<protein>
    <recommendedName>
        <fullName evidence="3">Sulfatase</fullName>
    </recommendedName>
</protein>
<evidence type="ECO:0000313" key="2">
    <source>
        <dbReference type="Proteomes" id="UP000320496"/>
    </source>
</evidence>
<dbReference type="SUPFAM" id="SSF53649">
    <property type="entry name" value="Alkaline phosphatase-like"/>
    <property type="match status" value="1"/>
</dbReference>